<dbReference type="AlphaFoldDB" id="A0A8E2E9T9"/>
<feature type="non-terminal residue" evidence="1">
    <location>
        <position position="1"/>
    </location>
</feature>
<evidence type="ECO:0000313" key="1">
    <source>
        <dbReference type="EMBL" id="OCK80106.1"/>
    </source>
</evidence>
<protein>
    <submittedName>
        <fullName evidence="1">Uncharacterized protein</fullName>
    </submittedName>
</protein>
<keyword evidence="2" id="KW-1185">Reference proteome</keyword>
<dbReference type="EMBL" id="KV744974">
    <property type="protein sequence ID" value="OCK80106.1"/>
    <property type="molecule type" value="Genomic_DNA"/>
</dbReference>
<dbReference type="Proteomes" id="UP000250266">
    <property type="component" value="Unassembled WGS sequence"/>
</dbReference>
<organism evidence="1 2">
    <name type="scientific">Lepidopterella palustris CBS 459.81</name>
    <dbReference type="NCBI Taxonomy" id="1314670"/>
    <lineage>
        <taxon>Eukaryota</taxon>
        <taxon>Fungi</taxon>
        <taxon>Dikarya</taxon>
        <taxon>Ascomycota</taxon>
        <taxon>Pezizomycotina</taxon>
        <taxon>Dothideomycetes</taxon>
        <taxon>Pleosporomycetidae</taxon>
        <taxon>Mytilinidiales</taxon>
        <taxon>Argynnaceae</taxon>
        <taxon>Lepidopterella</taxon>
    </lineage>
</organism>
<accession>A0A8E2E9T9</accession>
<gene>
    <name evidence="1" type="ORF">K432DRAFT_298365</name>
</gene>
<dbReference type="OrthoDB" id="3913903at2759"/>
<name>A0A8E2E9T9_9PEZI</name>
<sequence>GTKNINALHHLNGLIEVTGRYGDAESSTMEVLPWMQGHEVLGSNSPQVLGL</sequence>
<evidence type="ECO:0000313" key="2">
    <source>
        <dbReference type="Proteomes" id="UP000250266"/>
    </source>
</evidence>
<proteinExistence type="predicted"/>
<reference evidence="1 2" key="1">
    <citation type="journal article" date="2016" name="Nat. Commun.">
        <title>Ectomycorrhizal ecology is imprinted in the genome of the dominant symbiotic fungus Cenococcum geophilum.</title>
        <authorList>
            <consortium name="DOE Joint Genome Institute"/>
            <person name="Peter M."/>
            <person name="Kohler A."/>
            <person name="Ohm R.A."/>
            <person name="Kuo A."/>
            <person name="Krutzmann J."/>
            <person name="Morin E."/>
            <person name="Arend M."/>
            <person name="Barry K.W."/>
            <person name="Binder M."/>
            <person name="Choi C."/>
            <person name="Clum A."/>
            <person name="Copeland A."/>
            <person name="Grisel N."/>
            <person name="Haridas S."/>
            <person name="Kipfer T."/>
            <person name="LaButti K."/>
            <person name="Lindquist E."/>
            <person name="Lipzen A."/>
            <person name="Maire R."/>
            <person name="Meier B."/>
            <person name="Mihaltcheva S."/>
            <person name="Molinier V."/>
            <person name="Murat C."/>
            <person name="Poggeler S."/>
            <person name="Quandt C.A."/>
            <person name="Sperisen C."/>
            <person name="Tritt A."/>
            <person name="Tisserant E."/>
            <person name="Crous P.W."/>
            <person name="Henrissat B."/>
            <person name="Nehls U."/>
            <person name="Egli S."/>
            <person name="Spatafora J.W."/>
            <person name="Grigoriev I.V."/>
            <person name="Martin F.M."/>
        </authorList>
    </citation>
    <scope>NUCLEOTIDE SEQUENCE [LARGE SCALE GENOMIC DNA]</scope>
    <source>
        <strain evidence="1 2">CBS 459.81</strain>
    </source>
</reference>